<dbReference type="GO" id="GO:0005737">
    <property type="term" value="C:cytoplasm"/>
    <property type="evidence" value="ECO:0007669"/>
    <property type="project" value="TreeGrafter"/>
</dbReference>
<comment type="cofactor">
    <cofactor evidence="1">
        <name>Mg(2+)</name>
        <dbReference type="ChEBI" id="CHEBI:18420"/>
    </cofactor>
</comment>
<evidence type="ECO:0000256" key="17">
    <source>
        <dbReference type="ARBA" id="ARBA00030682"/>
    </source>
</evidence>
<evidence type="ECO:0000256" key="5">
    <source>
        <dbReference type="ARBA" id="ARBA00022723"/>
    </source>
</evidence>
<comment type="subcellular location">
    <subcellularLocation>
        <location evidence="2">Nucleus</location>
    </subcellularLocation>
</comment>
<proteinExistence type="inferred from homology"/>
<evidence type="ECO:0000256" key="9">
    <source>
        <dbReference type="ARBA" id="ARBA00024448"/>
    </source>
</evidence>
<protein>
    <recommendedName>
        <fullName evidence="14">Oxidized purine nucleoside triphosphate hydrolase</fullName>
        <ecNumber evidence="13">3.6.1.56</ecNumber>
    </recommendedName>
    <alternativeName>
        <fullName evidence="18">2-hydroxy-dATP diphosphatase</fullName>
    </alternativeName>
    <alternativeName>
        <fullName evidence="17">7,8-dihydro-8-oxoguanine triphosphatase</fullName>
    </alternativeName>
    <alternativeName>
        <fullName evidence="16">8-oxo-dGTPase</fullName>
    </alternativeName>
    <alternativeName>
        <fullName evidence="19">Methylated purine nucleoside triphosphate hydrolase</fullName>
    </alternativeName>
    <alternativeName>
        <fullName evidence="15">Nucleoside diphosphate-linked moiety X motif 1</fullName>
    </alternativeName>
</protein>
<dbReference type="EC" id="3.6.1.56" evidence="13"/>
<evidence type="ECO:0000256" key="14">
    <source>
        <dbReference type="ARBA" id="ARBA00026218"/>
    </source>
</evidence>
<comment type="similarity">
    <text evidence="3">Belongs to the Nudix hydrolase family.</text>
</comment>
<evidence type="ECO:0000256" key="10">
    <source>
        <dbReference type="ARBA" id="ARBA00024459"/>
    </source>
</evidence>
<dbReference type="InterPro" id="IPR000086">
    <property type="entry name" value="NUDIX_hydrolase_dom"/>
</dbReference>
<evidence type="ECO:0000256" key="20">
    <source>
        <dbReference type="ARBA" id="ARBA00048002"/>
    </source>
</evidence>
<keyword evidence="5" id="KW-0479">Metal-binding</keyword>
<name>A0A4Q9Q1I0_9APHY</name>
<keyword evidence="6 25" id="KW-0378">Hydrolase</keyword>
<evidence type="ECO:0000256" key="18">
    <source>
        <dbReference type="ARBA" id="ARBA00031927"/>
    </source>
</evidence>
<evidence type="ECO:0000256" key="12">
    <source>
        <dbReference type="ARBA" id="ARBA00024596"/>
    </source>
</evidence>
<reference evidence="25 26" key="1">
    <citation type="submission" date="2019-01" db="EMBL/GenBank/DDBJ databases">
        <title>Draft genome sequences of three monokaryotic isolates of the white-rot basidiomycete fungus Dichomitus squalens.</title>
        <authorList>
            <consortium name="DOE Joint Genome Institute"/>
            <person name="Lopez S.C."/>
            <person name="Andreopoulos B."/>
            <person name="Pangilinan J."/>
            <person name="Lipzen A."/>
            <person name="Riley R."/>
            <person name="Ahrendt S."/>
            <person name="Ng V."/>
            <person name="Barry K."/>
            <person name="Daum C."/>
            <person name="Grigoriev I.V."/>
            <person name="Hilden K.S."/>
            <person name="Makela M.R."/>
            <person name="de Vries R.P."/>
        </authorList>
    </citation>
    <scope>NUCLEOTIDE SEQUENCE [LARGE SCALE GENOMIC DNA]</scope>
    <source>
        <strain evidence="25 26">CBS 464.89</strain>
    </source>
</reference>
<evidence type="ECO:0000256" key="23">
    <source>
        <dbReference type="ARBA" id="ARBA00053094"/>
    </source>
</evidence>
<comment type="catalytic activity">
    <reaction evidence="12">
        <text>2-oxo-ATP + H2O = 2-oxo-AMP + diphosphate + H(+)</text>
        <dbReference type="Rhea" id="RHEA:67392"/>
        <dbReference type="ChEBI" id="CHEBI:15377"/>
        <dbReference type="ChEBI" id="CHEBI:15378"/>
        <dbReference type="ChEBI" id="CHEBI:33019"/>
        <dbReference type="ChEBI" id="CHEBI:71395"/>
        <dbReference type="ChEBI" id="CHEBI:172878"/>
    </reaction>
    <physiologicalReaction direction="left-to-right" evidence="12">
        <dbReference type="Rhea" id="RHEA:67393"/>
    </physiologicalReaction>
</comment>
<dbReference type="InterPro" id="IPR003563">
    <property type="entry name" value="8ODP"/>
</dbReference>
<comment type="catalytic activity">
    <reaction evidence="9">
        <text>8-oxo-dATP + H2O = 8-oxo-dAMP + diphosphate + H(+)</text>
        <dbReference type="Rhea" id="RHEA:65396"/>
        <dbReference type="ChEBI" id="CHEBI:15377"/>
        <dbReference type="ChEBI" id="CHEBI:15378"/>
        <dbReference type="ChEBI" id="CHEBI:33019"/>
        <dbReference type="ChEBI" id="CHEBI:71361"/>
        <dbReference type="ChEBI" id="CHEBI:172871"/>
    </reaction>
    <physiologicalReaction direction="left-to-right" evidence="9">
        <dbReference type="Rhea" id="RHEA:65397"/>
    </physiologicalReaction>
</comment>
<dbReference type="PANTHER" id="PTHR43758">
    <property type="entry name" value="7,8-DIHYDRO-8-OXOGUANINE TRIPHOSPHATASE"/>
    <property type="match status" value="1"/>
</dbReference>
<dbReference type="PRINTS" id="PR01403">
    <property type="entry name" value="8OXTPHPHTASE"/>
</dbReference>
<evidence type="ECO:0000256" key="4">
    <source>
        <dbReference type="ARBA" id="ARBA00011245"/>
    </source>
</evidence>
<evidence type="ECO:0000256" key="2">
    <source>
        <dbReference type="ARBA" id="ARBA00004123"/>
    </source>
</evidence>
<evidence type="ECO:0000256" key="1">
    <source>
        <dbReference type="ARBA" id="ARBA00001946"/>
    </source>
</evidence>
<dbReference type="STRING" id="114155.A0A4Q9Q1I0"/>
<evidence type="ECO:0000256" key="19">
    <source>
        <dbReference type="ARBA" id="ARBA00032071"/>
    </source>
</evidence>
<organism evidence="25 26">
    <name type="scientific">Dichomitus squalens</name>
    <dbReference type="NCBI Taxonomy" id="114155"/>
    <lineage>
        <taxon>Eukaryota</taxon>
        <taxon>Fungi</taxon>
        <taxon>Dikarya</taxon>
        <taxon>Basidiomycota</taxon>
        <taxon>Agaricomycotina</taxon>
        <taxon>Agaricomycetes</taxon>
        <taxon>Polyporales</taxon>
        <taxon>Polyporaceae</taxon>
        <taxon>Dichomitus</taxon>
    </lineage>
</organism>
<evidence type="ECO:0000259" key="24">
    <source>
        <dbReference type="PROSITE" id="PS51462"/>
    </source>
</evidence>
<comment type="function">
    <text evidence="23">Oxidized purine nucleoside triphosphate hydrolase which is a prominent sanitizer of the oxidized nucleotide pool. Catalyzes the hydrolysis of 2-oxo-dATP (2-hydroxy-dATP) into 2-oxo-dAMP. Also has a significant hydrolase activity toward 2-oxo-ATP, 8-oxo-dGTP and 8-oxo-dATP. Through the hydrolysis of oxidized purine nucleoside triphosphates, prevents their incorporation into DNA and the subsequent transversions A:T to C:G and G:C to T:A. Also catalyzes the hydrolysis of methylated purine nucleoside triphosphate preventing their integration into DNA. Through this antimutagenic activity protects cells from oxidative stress.</text>
</comment>
<evidence type="ECO:0000256" key="6">
    <source>
        <dbReference type="ARBA" id="ARBA00022801"/>
    </source>
</evidence>
<dbReference type="CDD" id="cd03427">
    <property type="entry name" value="NUDIX_MTH1_Nudt1"/>
    <property type="match status" value="1"/>
</dbReference>
<dbReference type="PROSITE" id="PS00893">
    <property type="entry name" value="NUDIX_BOX"/>
    <property type="match status" value="1"/>
</dbReference>
<dbReference type="GO" id="GO:0008413">
    <property type="term" value="F:8-oxo-7,8-dihydroguanosine triphosphate pyrophosphatase activity"/>
    <property type="evidence" value="ECO:0007669"/>
    <property type="project" value="InterPro"/>
</dbReference>
<dbReference type="SUPFAM" id="SSF55811">
    <property type="entry name" value="Nudix"/>
    <property type="match status" value="1"/>
</dbReference>
<evidence type="ECO:0000256" key="15">
    <source>
        <dbReference type="ARBA" id="ARBA00029673"/>
    </source>
</evidence>
<evidence type="ECO:0000313" key="25">
    <source>
        <dbReference type="EMBL" id="TBU61037.1"/>
    </source>
</evidence>
<sequence>MALPPGLSYYDGPLVETANGGVSDWVEYKNVKAYTNAFVIVDDTKVLLGLKKRGFGRGLWNGFGGKVDLGETPLQAAVRELEEEAGITAPLEQCGTLFFAVDGVEAAFNIDVFRAHEYTGTITESDEMRPQWFSIQGDLLPPSKPSATLDRAPQEGIAALPPIPLEQMWADDEFWLPLMFARRYFVGRADFSADNKMLKWWFGAAPLPS</sequence>
<evidence type="ECO:0000256" key="7">
    <source>
        <dbReference type="ARBA" id="ARBA00022842"/>
    </source>
</evidence>
<dbReference type="PROSITE" id="PS51462">
    <property type="entry name" value="NUDIX"/>
    <property type="match status" value="1"/>
</dbReference>
<feature type="domain" description="Nudix hydrolase" evidence="24">
    <location>
        <begin position="30"/>
        <end position="203"/>
    </location>
</feature>
<evidence type="ECO:0000256" key="11">
    <source>
        <dbReference type="ARBA" id="ARBA00024486"/>
    </source>
</evidence>
<dbReference type="InterPro" id="IPR020084">
    <property type="entry name" value="NUDIX_hydrolase_CS"/>
</dbReference>
<dbReference type="PANTHER" id="PTHR43758:SF2">
    <property type="entry name" value="OXIDIZED PURINE NUCLEOSIDE TRIPHOSPHATE HYDROLASE"/>
    <property type="match status" value="1"/>
</dbReference>
<comment type="catalytic activity">
    <reaction evidence="11">
        <text>8-oxo-dGTP + H2O = 8-oxo-dGMP + diphosphate + H(+)</text>
        <dbReference type="Rhea" id="RHEA:31575"/>
        <dbReference type="ChEBI" id="CHEBI:15377"/>
        <dbReference type="ChEBI" id="CHEBI:15378"/>
        <dbReference type="ChEBI" id="CHEBI:33019"/>
        <dbReference type="ChEBI" id="CHEBI:63224"/>
        <dbReference type="ChEBI" id="CHEBI:77896"/>
    </reaction>
    <physiologicalReaction direction="left-to-right" evidence="11">
        <dbReference type="Rhea" id="RHEA:31576"/>
    </physiologicalReaction>
</comment>
<keyword evidence="8" id="KW-0539">Nucleus</keyword>
<dbReference type="Gene3D" id="3.90.79.10">
    <property type="entry name" value="Nucleoside Triphosphate Pyrophosphohydrolase"/>
    <property type="match status" value="1"/>
</dbReference>
<dbReference type="Proteomes" id="UP000292082">
    <property type="component" value="Unassembled WGS sequence"/>
</dbReference>
<comment type="catalytic activity">
    <reaction evidence="21">
        <text>O(6)-methyl-dGTP + H2O = O(6)-methyl-dGMP + diphosphate + H(+)</text>
        <dbReference type="Rhea" id="RHEA:67600"/>
        <dbReference type="ChEBI" id="CHEBI:15377"/>
        <dbReference type="ChEBI" id="CHEBI:15378"/>
        <dbReference type="ChEBI" id="CHEBI:33019"/>
        <dbReference type="ChEBI" id="CHEBI:169974"/>
        <dbReference type="ChEBI" id="CHEBI:169975"/>
    </reaction>
    <physiologicalReaction direction="left-to-right" evidence="21">
        <dbReference type="Rhea" id="RHEA:67601"/>
    </physiologicalReaction>
</comment>
<keyword evidence="26" id="KW-1185">Reference proteome</keyword>
<dbReference type="Pfam" id="PF00293">
    <property type="entry name" value="NUDIX"/>
    <property type="match status" value="1"/>
</dbReference>
<comment type="catalytic activity">
    <reaction evidence="20">
        <text>N(6)-methyl-ATP + H2O = N(6)-methyl-AMP + diphosphate + H(+)</text>
        <dbReference type="Rhea" id="RHEA:67608"/>
        <dbReference type="ChEBI" id="CHEBI:15377"/>
        <dbReference type="ChEBI" id="CHEBI:15378"/>
        <dbReference type="ChEBI" id="CHEBI:33019"/>
        <dbReference type="ChEBI" id="CHEBI:144842"/>
        <dbReference type="ChEBI" id="CHEBI:172873"/>
    </reaction>
    <physiologicalReaction direction="left-to-right" evidence="20">
        <dbReference type="Rhea" id="RHEA:67609"/>
    </physiologicalReaction>
</comment>
<dbReference type="InterPro" id="IPR015797">
    <property type="entry name" value="NUDIX_hydrolase-like_dom_sf"/>
</dbReference>
<evidence type="ECO:0000256" key="13">
    <source>
        <dbReference type="ARBA" id="ARBA00026103"/>
    </source>
</evidence>
<dbReference type="EMBL" id="ML145100">
    <property type="protein sequence ID" value="TBU61037.1"/>
    <property type="molecule type" value="Genomic_DNA"/>
</dbReference>
<dbReference type="GO" id="GO:0008828">
    <property type="term" value="F:dATP diphosphatase activity"/>
    <property type="evidence" value="ECO:0007669"/>
    <property type="project" value="UniProtKB-EC"/>
</dbReference>
<accession>A0A4Q9Q1I0</accession>
<comment type="catalytic activity">
    <reaction evidence="10">
        <text>2-oxo-dATP + H2O = 2-oxo-dAMP + diphosphate + H(+)</text>
        <dbReference type="Rhea" id="RHEA:31583"/>
        <dbReference type="ChEBI" id="CHEBI:15377"/>
        <dbReference type="ChEBI" id="CHEBI:15378"/>
        <dbReference type="ChEBI" id="CHEBI:33019"/>
        <dbReference type="ChEBI" id="CHEBI:63212"/>
        <dbReference type="ChEBI" id="CHEBI:77897"/>
        <dbReference type="EC" id="3.6.1.56"/>
    </reaction>
    <physiologicalReaction direction="left-to-right" evidence="10">
        <dbReference type="Rhea" id="RHEA:31584"/>
    </physiologicalReaction>
</comment>
<dbReference type="GO" id="GO:0005634">
    <property type="term" value="C:nucleus"/>
    <property type="evidence" value="ECO:0007669"/>
    <property type="project" value="UniProtKB-SubCell"/>
</dbReference>
<comment type="catalytic activity">
    <reaction evidence="22">
        <text>N(6)-methyl-dATP + H2O = N(6)-methyl-dAMP + diphosphate + H(+)</text>
        <dbReference type="Rhea" id="RHEA:67604"/>
        <dbReference type="ChEBI" id="CHEBI:15377"/>
        <dbReference type="ChEBI" id="CHEBI:15378"/>
        <dbReference type="ChEBI" id="CHEBI:33019"/>
        <dbReference type="ChEBI" id="CHEBI:169976"/>
        <dbReference type="ChEBI" id="CHEBI:172872"/>
    </reaction>
    <physiologicalReaction direction="left-to-right" evidence="22">
        <dbReference type="Rhea" id="RHEA:67605"/>
    </physiologicalReaction>
</comment>
<dbReference type="GO" id="GO:0046872">
    <property type="term" value="F:metal ion binding"/>
    <property type="evidence" value="ECO:0007669"/>
    <property type="project" value="UniProtKB-KW"/>
</dbReference>
<comment type="subunit">
    <text evidence="4">Monomer.</text>
</comment>
<evidence type="ECO:0000313" key="26">
    <source>
        <dbReference type="Proteomes" id="UP000292082"/>
    </source>
</evidence>
<evidence type="ECO:0000256" key="16">
    <source>
        <dbReference type="ARBA" id="ARBA00030634"/>
    </source>
</evidence>
<gene>
    <name evidence="25" type="ORF">BD310DRAFT_233399</name>
</gene>
<evidence type="ECO:0000256" key="8">
    <source>
        <dbReference type="ARBA" id="ARBA00023242"/>
    </source>
</evidence>
<dbReference type="GO" id="GO:0042262">
    <property type="term" value="P:DNA protection"/>
    <property type="evidence" value="ECO:0007669"/>
    <property type="project" value="InterPro"/>
</dbReference>
<keyword evidence="7" id="KW-0460">Magnesium</keyword>
<evidence type="ECO:0000256" key="3">
    <source>
        <dbReference type="ARBA" id="ARBA00005582"/>
    </source>
</evidence>
<dbReference type="AlphaFoldDB" id="A0A4Q9Q1I0"/>
<evidence type="ECO:0000256" key="22">
    <source>
        <dbReference type="ARBA" id="ARBA00049032"/>
    </source>
</evidence>
<evidence type="ECO:0000256" key="21">
    <source>
        <dbReference type="ARBA" id="ARBA00048894"/>
    </source>
</evidence>